<evidence type="ECO:0000256" key="3">
    <source>
        <dbReference type="ARBA" id="ARBA00022989"/>
    </source>
</evidence>
<feature type="domain" description="Putative ER transporter 6TM N-terminal" evidence="7">
    <location>
        <begin position="105"/>
        <end position="181"/>
    </location>
</feature>
<keyword evidence="4 6" id="KW-0472">Membrane</keyword>
<feature type="transmembrane region" description="Helical" evidence="6">
    <location>
        <begin position="185"/>
        <end position="208"/>
    </location>
</feature>
<name>A0A086T9C6_HAPC1</name>
<dbReference type="GO" id="GO:0016020">
    <property type="term" value="C:membrane"/>
    <property type="evidence" value="ECO:0007669"/>
    <property type="project" value="UniProtKB-SubCell"/>
</dbReference>
<evidence type="ECO:0000256" key="4">
    <source>
        <dbReference type="ARBA" id="ARBA00023136"/>
    </source>
</evidence>
<dbReference type="Proteomes" id="UP000029964">
    <property type="component" value="Unassembled WGS sequence"/>
</dbReference>
<evidence type="ECO:0000256" key="5">
    <source>
        <dbReference type="SAM" id="MobiDB-lite"/>
    </source>
</evidence>
<evidence type="ECO:0000256" key="1">
    <source>
        <dbReference type="ARBA" id="ARBA00004141"/>
    </source>
</evidence>
<dbReference type="EMBL" id="JPKY01000025">
    <property type="protein sequence ID" value="KFH45958.1"/>
    <property type="molecule type" value="Genomic_DNA"/>
</dbReference>
<reference evidence="10" key="1">
    <citation type="journal article" date="2014" name="Genome Announc.">
        <title>Genome sequence and annotation of Acremonium chrysogenum, producer of the beta-lactam antibiotic cephalosporin C.</title>
        <authorList>
            <person name="Terfehr D."/>
            <person name="Dahlmann T.A."/>
            <person name="Specht T."/>
            <person name="Zadra I."/>
            <person name="Kuernsteiner H."/>
            <person name="Kueck U."/>
        </authorList>
    </citation>
    <scope>NUCLEOTIDE SEQUENCE [LARGE SCALE GENOMIC DNA]</scope>
    <source>
        <strain evidence="10">ATCC 11550 / CBS 779.69 / DSM 880 / IAM 14645 / JCM 23072 / IMI 49137</strain>
    </source>
</reference>
<dbReference type="InterPro" id="IPR052430">
    <property type="entry name" value="IVT-Associated"/>
</dbReference>
<dbReference type="STRING" id="857340.A0A086T9C6"/>
<comment type="subcellular location">
    <subcellularLocation>
        <location evidence="1">Membrane</location>
        <topology evidence="1">Multi-pass membrane protein</topology>
    </subcellularLocation>
</comment>
<dbReference type="Pfam" id="PF10337">
    <property type="entry name" value="ArAE_2_N"/>
    <property type="match status" value="1"/>
</dbReference>
<dbReference type="Pfam" id="PF13515">
    <property type="entry name" value="FUSC_2"/>
    <property type="match status" value="1"/>
</dbReference>
<dbReference type="InterPro" id="IPR023244">
    <property type="entry name" value="Brefeldin_A-sensitivity_4"/>
</dbReference>
<dbReference type="AlphaFoldDB" id="A0A086T9C6"/>
<feature type="transmembrane region" description="Helical" evidence="6">
    <location>
        <begin position="685"/>
        <end position="704"/>
    </location>
</feature>
<accession>A0A086T9C6</accession>
<feature type="region of interest" description="Disordered" evidence="5">
    <location>
        <begin position="565"/>
        <end position="612"/>
    </location>
</feature>
<organism evidence="9 10">
    <name type="scientific">Hapsidospora chrysogenum (strain ATCC 11550 / CBS 779.69 / DSM 880 / IAM 14645 / JCM 23072 / IMI 49137)</name>
    <name type="common">Acremonium chrysogenum</name>
    <dbReference type="NCBI Taxonomy" id="857340"/>
    <lineage>
        <taxon>Eukaryota</taxon>
        <taxon>Fungi</taxon>
        <taxon>Dikarya</taxon>
        <taxon>Ascomycota</taxon>
        <taxon>Pezizomycotina</taxon>
        <taxon>Sordariomycetes</taxon>
        <taxon>Hypocreomycetidae</taxon>
        <taxon>Hypocreales</taxon>
        <taxon>Bionectriaceae</taxon>
        <taxon>Hapsidospora</taxon>
    </lineage>
</organism>
<feature type="transmembrane region" description="Helical" evidence="6">
    <location>
        <begin position="244"/>
        <end position="266"/>
    </location>
</feature>
<feature type="transmembrane region" description="Helical" evidence="6">
    <location>
        <begin position="159"/>
        <end position="179"/>
    </location>
</feature>
<evidence type="ECO:0000256" key="6">
    <source>
        <dbReference type="SAM" id="Phobius"/>
    </source>
</evidence>
<sequence length="1044" mass="117030">MDYLTQRRSSLGSRCSSTVSIDQIVSDDKIDTETYGVSELREGFFDALFLKQTGTSHSDTDITEHARTTLPRAFDKGNPLSPKYFLGRQIHELRSLLVRVTTTRSGIRLLKSFLATFIAYILCLVPSVRDWLGRYSYIMAVSVILNHPARTVGAQIDGAIMTIVGTAAGLGWGVIALLLSTSTLAASAGFGGILAIFLAIFMATIAFVRSFFVKFHQAVLCAGIAITFTTLAETNSRSIEWPKLLSYGLPWVMGQVIALVVNCVLFPDAGARPLANAIHGFFDVAQFQDALVIPRPRDVRLRRLLGKAYLELSTAYRDMRIDITITRFHPQDFGELRLLMQSVIRALLSMETDTSMFDDPDDEETVAVTINVPTLPVAEDSRPGSTSSLMIAEVEDASLKVIQMLSAPCKDLLACMREGLRCSDAALMDLSGYRQHMGPSYEISSDIAPIQFRLKQAMAVFDTEEAALLNSADMDSSTIQVSDVVELLLFARHVREAATAVHKLLSKVEKMQSSPDWPRIHLPSYPWRKSLYRTNHQVRHDRGGLTAASYHVTFSEISELLDKIKSSDYKPPPRTRPSTPQPDASVESSHPTKDAETNAETNAETDAKTDSEKTNTGYKIWKALRHLQGFESRYAFKVSLVTSLLSVPSYLEGRDWWDRYEVWWVVSVSWIMVHPRVGGNLQDLVTRAFAAVLGAVWAGAAHAAGKGNPYVLAAFAAVFLLPMLYRYTQSSHTRSGLIGCLSYTVVSLSIQYNDHGSTTMLAVVKGLSFLVGTVVSIVVNWVLWPFVARHELRYALSSMLFFMSVIYRSRKPYLFLVRLADGPLTNLGTVSRYVYFEEGKEPTLEDIERSEMLEGRLREGFVRIRQLLVLTRHEIRLRAPFDPLPYSALADSCERFFEYLIAVRQSAMFYTPDYIRDNPVATAKLLGYRRDAVAAILGNLYILAGALRSQRKVPRYLPSAAAARKKLLLRTLELEEEMAWSAGQTDIGQHKRRWADIYSYSYRESLTGCVAQLNELEKYTKLIVGEQKFDEFKYEPHVDDARKY</sequence>
<evidence type="ECO:0000313" key="9">
    <source>
        <dbReference type="EMBL" id="KFH45958.1"/>
    </source>
</evidence>
<comment type="caution">
    <text evidence="9">The sequence shown here is derived from an EMBL/GenBank/DDBJ whole genome shotgun (WGS) entry which is preliminary data.</text>
</comment>
<dbReference type="PANTHER" id="PTHR47804">
    <property type="entry name" value="60S RIBOSOMAL PROTEIN L19"/>
    <property type="match status" value="1"/>
</dbReference>
<proteinExistence type="predicted"/>
<evidence type="ECO:0000313" key="10">
    <source>
        <dbReference type="Proteomes" id="UP000029964"/>
    </source>
</evidence>
<dbReference type="PRINTS" id="PR02047">
    <property type="entry name" value="BREFELDNASP4"/>
</dbReference>
<evidence type="ECO:0000259" key="7">
    <source>
        <dbReference type="Pfam" id="PF10337"/>
    </source>
</evidence>
<feature type="transmembrane region" description="Helical" evidence="6">
    <location>
        <begin position="710"/>
        <end position="727"/>
    </location>
</feature>
<dbReference type="HOGENOM" id="CLU_004486_0_0_1"/>
<protein>
    <submittedName>
        <fullName evidence="9">Uncharacterized protein</fullName>
    </submittedName>
</protein>
<dbReference type="OrthoDB" id="1924968at2759"/>
<feature type="transmembrane region" description="Helical" evidence="6">
    <location>
        <begin position="767"/>
        <end position="786"/>
    </location>
</feature>
<dbReference type="PANTHER" id="PTHR47804:SF3">
    <property type="entry name" value="PROTEIN BRE4"/>
    <property type="match status" value="1"/>
</dbReference>
<feature type="domain" description="Integral membrane bound transporter" evidence="8">
    <location>
        <begin position="657"/>
        <end position="779"/>
    </location>
</feature>
<evidence type="ECO:0000256" key="2">
    <source>
        <dbReference type="ARBA" id="ARBA00022692"/>
    </source>
</evidence>
<keyword evidence="10" id="KW-1185">Reference proteome</keyword>
<feature type="transmembrane region" description="Helical" evidence="6">
    <location>
        <begin position="109"/>
        <end position="128"/>
    </location>
</feature>
<gene>
    <name evidence="9" type="ORF">ACRE_032440</name>
</gene>
<evidence type="ECO:0000259" key="8">
    <source>
        <dbReference type="Pfam" id="PF13515"/>
    </source>
</evidence>
<keyword evidence="3 6" id="KW-1133">Transmembrane helix</keyword>
<keyword evidence="2 6" id="KW-0812">Transmembrane</keyword>
<dbReference type="InterPro" id="IPR018823">
    <property type="entry name" value="ArAE_2_N"/>
</dbReference>
<dbReference type="InterPro" id="IPR049453">
    <property type="entry name" value="Memb_transporter_dom"/>
</dbReference>